<dbReference type="InterPro" id="IPR015424">
    <property type="entry name" value="PyrdxlP-dep_Trfase"/>
</dbReference>
<dbReference type="PANTHER" id="PTHR13693">
    <property type="entry name" value="CLASS II AMINOTRANSFERASE/8-AMINO-7-OXONONANOATE SYNTHASE"/>
    <property type="match status" value="1"/>
</dbReference>
<evidence type="ECO:0000256" key="12">
    <source>
        <dbReference type="RuleBase" id="RU003693"/>
    </source>
</evidence>
<evidence type="ECO:0000256" key="5">
    <source>
        <dbReference type="ARBA" id="ARBA00013187"/>
    </source>
</evidence>
<dbReference type="InterPro" id="IPR015422">
    <property type="entry name" value="PyrdxlP-dep_Trfase_small"/>
</dbReference>
<evidence type="ECO:0000256" key="8">
    <source>
        <dbReference type="ARBA" id="ARBA00022898"/>
    </source>
</evidence>
<sequence>MNDLLRHYAEALEALDAQGLLRRLPPSPLGGAVDFSSNDYLGLARRPKLVEAAAEAGRLYGVGATGSRLLSGNTPLHEAFEARIATDKGSEAALVFASGYQTNAACIAALLDKTVLGAEPLVFADRLNHASMHLGCALAGARQLRYRHLDLEHLKVLLEQYEDSPLPRVILTESVFGMDGDQADVAALQSLAVRHGALLYVDEAHATGVFGPRGYGLCEAVGLAPSTVVMGTLSKALGVSGGYIACSRLVRDYLVNKAGGFVFSTAPSPLVLGAALKAWEMLPHMGAERTALLDRAQSLRVALRGMGLDHGASTTHIVPVILGSPERTMAAKQTLANHGILVSAVRPPTVPQGSSRLRLGLSAAHTDQDMARLLAELARV</sequence>
<evidence type="ECO:0000256" key="7">
    <source>
        <dbReference type="ARBA" id="ARBA00022756"/>
    </source>
</evidence>
<evidence type="ECO:0000313" key="15">
    <source>
        <dbReference type="Proteomes" id="UP000198324"/>
    </source>
</evidence>
<dbReference type="Gene3D" id="3.90.1150.10">
    <property type="entry name" value="Aspartate Aminotransferase, domain 1"/>
    <property type="match status" value="1"/>
</dbReference>
<dbReference type="RefSeq" id="WP_089271120.1">
    <property type="nucleotide sequence ID" value="NZ_FZOC01000001.1"/>
</dbReference>
<organism evidence="14 15">
    <name type="scientific">Humidesulfovibrio mexicanus</name>
    <dbReference type="NCBI Taxonomy" id="147047"/>
    <lineage>
        <taxon>Bacteria</taxon>
        <taxon>Pseudomonadati</taxon>
        <taxon>Thermodesulfobacteriota</taxon>
        <taxon>Desulfovibrionia</taxon>
        <taxon>Desulfovibrionales</taxon>
        <taxon>Desulfovibrionaceae</taxon>
        <taxon>Humidesulfovibrio</taxon>
    </lineage>
</organism>
<dbReference type="InterPro" id="IPR001917">
    <property type="entry name" value="Aminotrans_II_pyridoxalP_BS"/>
</dbReference>
<proteinExistence type="inferred from homology"/>
<dbReference type="EC" id="2.3.1.47" evidence="5"/>
<evidence type="ECO:0000256" key="10">
    <source>
        <dbReference type="ARBA" id="ARBA00033381"/>
    </source>
</evidence>
<reference evidence="14 15" key="1">
    <citation type="submission" date="2017-06" db="EMBL/GenBank/DDBJ databases">
        <authorList>
            <person name="Kim H.J."/>
            <person name="Triplett B.A."/>
        </authorList>
    </citation>
    <scope>NUCLEOTIDE SEQUENCE [LARGE SCALE GENOMIC DNA]</scope>
    <source>
        <strain evidence="14 15">DSM 13116</strain>
    </source>
</reference>
<keyword evidence="6" id="KW-0808">Transferase</keyword>
<feature type="domain" description="Aminotransferase class I/classII large" evidence="13">
    <location>
        <begin position="33"/>
        <end position="376"/>
    </location>
</feature>
<dbReference type="InterPro" id="IPR050087">
    <property type="entry name" value="AON_synthase_class-II"/>
</dbReference>
<dbReference type="PROSITE" id="PS00599">
    <property type="entry name" value="AA_TRANSFER_CLASS_2"/>
    <property type="match status" value="1"/>
</dbReference>
<dbReference type="Gene3D" id="3.40.640.10">
    <property type="entry name" value="Type I PLP-dependent aspartate aminotransferase-like (Major domain)"/>
    <property type="match status" value="1"/>
</dbReference>
<dbReference type="Pfam" id="PF00155">
    <property type="entry name" value="Aminotran_1_2"/>
    <property type="match status" value="1"/>
</dbReference>
<evidence type="ECO:0000313" key="14">
    <source>
        <dbReference type="EMBL" id="SNR61501.1"/>
    </source>
</evidence>
<dbReference type="SUPFAM" id="SSF53383">
    <property type="entry name" value="PLP-dependent transferases"/>
    <property type="match status" value="1"/>
</dbReference>
<dbReference type="GO" id="GO:0008710">
    <property type="term" value="F:8-amino-7-oxononanoate synthase activity"/>
    <property type="evidence" value="ECO:0007669"/>
    <property type="project" value="UniProtKB-EC"/>
</dbReference>
<comment type="similarity">
    <text evidence="3">Belongs to the class-II pyridoxal-phosphate-dependent aminotransferase family. BioF subfamily.</text>
</comment>
<dbReference type="EMBL" id="FZOC01000001">
    <property type="protein sequence ID" value="SNR61501.1"/>
    <property type="molecule type" value="Genomic_DNA"/>
</dbReference>
<evidence type="ECO:0000256" key="9">
    <source>
        <dbReference type="ARBA" id="ARBA00032610"/>
    </source>
</evidence>
<dbReference type="OrthoDB" id="9807157at2"/>
<keyword evidence="7" id="KW-0093">Biotin biosynthesis</keyword>
<dbReference type="Proteomes" id="UP000198324">
    <property type="component" value="Unassembled WGS sequence"/>
</dbReference>
<protein>
    <recommendedName>
        <fullName evidence="5">8-amino-7-oxononanoate synthase</fullName>
        <ecNumber evidence="5">2.3.1.47</ecNumber>
    </recommendedName>
    <alternativeName>
        <fullName evidence="9">7-keto-8-amino-pelargonic acid synthase</fullName>
    </alternativeName>
    <alternativeName>
        <fullName evidence="10">8-amino-7-ketopelargonate synthase</fullName>
    </alternativeName>
</protein>
<evidence type="ECO:0000256" key="2">
    <source>
        <dbReference type="ARBA" id="ARBA00004746"/>
    </source>
</evidence>
<evidence type="ECO:0000256" key="3">
    <source>
        <dbReference type="ARBA" id="ARBA00010008"/>
    </source>
</evidence>
<comment type="subunit">
    <text evidence="4">Homodimer.</text>
</comment>
<evidence type="ECO:0000256" key="11">
    <source>
        <dbReference type="ARBA" id="ARBA00047715"/>
    </source>
</evidence>
<dbReference type="GO" id="GO:0009102">
    <property type="term" value="P:biotin biosynthetic process"/>
    <property type="evidence" value="ECO:0007669"/>
    <property type="project" value="UniProtKB-KW"/>
</dbReference>
<name>A0A238XSK9_9BACT</name>
<dbReference type="InterPro" id="IPR015421">
    <property type="entry name" value="PyrdxlP-dep_Trfase_major"/>
</dbReference>
<evidence type="ECO:0000259" key="13">
    <source>
        <dbReference type="Pfam" id="PF00155"/>
    </source>
</evidence>
<dbReference type="InterPro" id="IPR004839">
    <property type="entry name" value="Aminotransferase_I/II_large"/>
</dbReference>
<gene>
    <name evidence="14" type="ORF">SAMN04488503_0369</name>
</gene>
<evidence type="ECO:0000256" key="4">
    <source>
        <dbReference type="ARBA" id="ARBA00011738"/>
    </source>
</evidence>
<evidence type="ECO:0000256" key="1">
    <source>
        <dbReference type="ARBA" id="ARBA00001933"/>
    </source>
</evidence>
<keyword evidence="15" id="KW-1185">Reference proteome</keyword>
<keyword evidence="8 12" id="KW-0663">Pyridoxal phosphate</keyword>
<evidence type="ECO:0000256" key="6">
    <source>
        <dbReference type="ARBA" id="ARBA00022679"/>
    </source>
</evidence>
<accession>A0A238XSK9</accession>
<comment type="pathway">
    <text evidence="2">Cofactor biosynthesis; biotin biosynthesis.</text>
</comment>
<dbReference type="GO" id="GO:0030170">
    <property type="term" value="F:pyridoxal phosphate binding"/>
    <property type="evidence" value="ECO:0007669"/>
    <property type="project" value="InterPro"/>
</dbReference>
<dbReference type="AlphaFoldDB" id="A0A238XSK9"/>
<comment type="catalytic activity">
    <reaction evidence="11">
        <text>6-carboxyhexanoyl-[ACP] + L-alanine + H(+) = (8S)-8-amino-7-oxononanoate + holo-[ACP] + CO2</text>
        <dbReference type="Rhea" id="RHEA:42288"/>
        <dbReference type="Rhea" id="RHEA-COMP:9685"/>
        <dbReference type="Rhea" id="RHEA-COMP:9955"/>
        <dbReference type="ChEBI" id="CHEBI:15378"/>
        <dbReference type="ChEBI" id="CHEBI:16526"/>
        <dbReference type="ChEBI" id="CHEBI:57972"/>
        <dbReference type="ChEBI" id="CHEBI:64479"/>
        <dbReference type="ChEBI" id="CHEBI:78846"/>
        <dbReference type="ChEBI" id="CHEBI:149468"/>
        <dbReference type="EC" id="2.3.1.47"/>
    </reaction>
</comment>
<dbReference type="PANTHER" id="PTHR13693:SF100">
    <property type="entry name" value="8-AMINO-7-OXONONANOATE SYNTHASE"/>
    <property type="match status" value="1"/>
</dbReference>
<comment type="cofactor">
    <cofactor evidence="1 12">
        <name>pyridoxal 5'-phosphate</name>
        <dbReference type="ChEBI" id="CHEBI:597326"/>
    </cofactor>
</comment>